<organism evidence="9 10">
    <name type="scientific">Cephus cinctus</name>
    <name type="common">Wheat stem sawfly</name>
    <dbReference type="NCBI Taxonomy" id="211228"/>
    <lineage>
        <taxon>Eukaryota</taxon>
        <taxon>Metazoa</taxon>
        <taxon>Ecdysozoa</taxon>
        <taxon>Arthropoda</taxon>
        <taxon>Hexapoda</taxon>
        <taxon>Insecta</taxon>
        <taxon>Pterygota</taxon>
        <taxon>Neoptera</taxon>
        <taxon>Endopterygota</taxon>
        <taxon>Hymenoptera</taxon>
        <taxon>Cephoidea</taxon>
        <taxon>Cephidae</taxon>
        <taxon>Cephus</taxon>
    </lineage>
</organism>
<keyword evidence="5 7" id="KW-0378">Hydrolase</keyword>
<dbReference type="PRINTS" id="PR00744">
    <property type="entry name" value="GLHYDRLASE37"/>
</dbReference>
<evidence type="ECO:0000256" key="2">
    <source>
        <dbReference type="ARBA" id="ARBA00005615"/>
    </source>
</evidence>
<dbReference type="GO" id="GO:0005993">
    <property type="term" value="P:trehalose catabolic process"/>
    <property type="evidence" value="ECO:0007669"/>
    <property type="project" value="TreeGrafter"/>
</dbReference>
<evidence type="ECO:0000256" key="5">
    <source>
        <dbReference type="ARBA" id="ARBA00022801"/>
    </source>
</evidence>
<gene>
    <name evidence="10" type="primary">LOC107265667</name>
</gene>
<dbReference type="InterPro" id="IPR008928">
    <property type="entry name" value="6-hairpin_glycosidase_sf"/>
</dbReference>
<keyword evidence="6 7" id="KW-0326">Glycosidase</keyword>
<keyword evidence="8" id="KW-0732">Signal</keyword>
<evidence type="ECO:0000256" key="1">
    <source>
        <dbReference type="ARBA" id="ARBA00001576"/>
    </source>
</evidence>
<proteinExistence type="inferred from homology"/>
<dbReference type="PANTHER" id="PTHR23403:SF1">
    <property type="entry name" value="TREHALASE"/>
    <property type="match status" value="1"/>
</dbReference>
<sequence length="580" mass="66869">MRRIMLGRLFIGFLLASLADAATIRGASVKSGDLCDSQIYCQGELLKTIQLARLYEDSKTFVDMSQLHDPEVTLSNFQKLMKETNNNPNATQLREFIKENFSAEAELENWSPTDWTKSPKILNRIQDPNFREWLEDLNLIWKKLSRKVKKEVSENPSRHSLIYVENGFIAPGGRFTEYYYWDSYWIIEGLLLSDMHQTAKGMILNFLYLVKTYGFIPNGGRVYYLMRSQPPLLIPMVDRYLEYTNDHRFLYEIIGILEKEFAYWQRDHAIEVEKNGVTYKMSRYIVSSDGPRPESYSEDYVLAQGKSEDERNSYYEDIKAAAESGWDFSARWFITSNGAKGNLTNMATRYIIPVDLNAFLQKNARLLSEFQLKLGNIAKSRYYEDIAKEYQVAIDNVLWNEEKGIWLDYDIKNKKQRDIFYPTNLTPLYTKSYDISRSREYADKMVNYLNSIGIIDYMGGTPTSLDPTGEQWDYPNAWPPLQSIIVKGLHETGWEPATSLAKELATRWLRANHAGFLTYGQMCEKYDAVKPGECGGGGEYQVQAGFGWTNGVVFELLDLYSSVTSTDSETIVACKDCVDR</sequence>
<accession>A0AAJ7FGL9</accession>
<dbReference type="Gene3D" id="1.50.10.10">
    <property type="match status" value="1"/>
</dbReference>
<dbReference type="EC" id="3.2.1.28" evidence="3 7"/>
<dbReference type="PROSITE" id="PS00928">
    <property type="entry name" value="TREHALASE_2"/>
    <property type="match status" value="1"/>
</dbReference>
<evidence type="ECO:0000256" key="4">
    <source>
        <dbReference type="ARBA" id="ARBA00019905"/>
    </source>
</evidence>
<dbReference type="InterPro" id="IPR001661">
    <property type="entry name" value="Glyco_hydro_37"/>
</dbReference>
<dbReference type="InterPro" id="IPR012341">
    <property type="entry name" value="6hp_glycosidase-like_sf"/>
</dbReference>
<feature type="chain" id="PRO_5042540718" description="Trehalase" evidence="8">
    <location>
        <begin position="22"/>
        <end position="580"/>
    </location>
</feature>
<dbReference type="PANTHER" id="PTHR23403">
    <property type="entry name" value="TREHALASE"/>
    <property type="match status" value="1"/>
</dbReference>
<feature type="signal peptide" evidence="8">
    <location>
        <begin position="1"/>
        <end position="21"/>
    </location>
</feature>
<keyword evidence="9" id="KW-1185">Reference proteome</keyword>
<dbReference type="RefSeq" id="XP_015590848.1">
    <property type="nucleotide sequence ID" value="XM_015735362.2"/>
</dbReference>
<dbReference type="InterPro" id="IPR018232">
    <property type="entry name" value="Glyco_hydro_37_CS"/>
</dbReference>
<dbReference type="SUPFAM" id="SSF48208">
    <property type="entry name" value="Six-hairpin glycosidases"/>
    <property type="match status" value="1"/>
</dbReference>
<evidence type="ECO:0000256" key="6">
    <source>
        <dbReference type="ARBA" id="ARBA00023295"/>
    </source>
</evidence>
<dbReference type="Proteomes" id="UP000694920">
    <property type="component" value="Unplaced"/>
</dbReference>
<dbReference type="KEGG" id="ccin:107265667"/>
<dbReference type="PROSITE" id="PS00927">
    <property type="entry name" value="TREHALASE_1"/>
    <property type="match status" value="1"/>
</dbReference>
<dbReference type="GeneID" id="107265667"/>
<dbReference type="AlphaFoldDB" id="A0AAJ7FGL9"/>
<evidence type="ECO:0000256" key="7">
    <source>
        <dbReference type="RuleBase" id="RU361180"/>
    </source>
</evidence>
<dbReference type="Pfam" id="PF01204">
    <property type="entry name" value="Trehalase"/>
    <property type="match status" value="1"/>
</dbReference>
<evidence type="ECO:0000313" key="10">
    <source>
        <dbReference type="RefSeq" id="XP_015590848.1"/>
    </source>
</evidence>
<comment type="similarity">
    <text evidence="2 7">Belongs to the glycosyl hydrolase 37 family.</text>
</comment>
<evidence type="ECO:0000256" key="3">
    <source>
        <dbReference type="ARBA" id="ARBA00012757"/>
    </source>
</evidence>
<comment type="catalytic activity">
    <reaction evidence="1 7">
        <text>alpha,alpha-trehalose + H2O = alpha-D-glucose + beta-D-glucose</text>
        <dbReference type="Rhea" id="RHEA:32675"/>
        <dbReference type="ChEBI" id="CHEBI:15377"/>
        <dbReference type="ChEBI" id="CHEBI:15903"/>
        <dbReference type="ChEBI" id="CHEBI:16551"/>
        <dbReference type="ChEBI" id="CHEBI:17925"/>
        <dbReference type="EC" id="3.2.1.28"/>
    </reaction>
</comment>
<evidence type="ECO:0000256" key="8">
    <source>
        <dbReference type="SAM" id="SignalP"/>
    </source>
</evidence>
<protein>
    <recommendedName>
        <fullName evidence="4 7">Trehalase</fullName>
        <ecNumber evidence="3 7">3.2.1.28</ecNumber>
    </recommendedName>
    <alternativeName>
        <fullName evidence="7">Alpha-trehalose glucohydrolase</fullName>
    </alternativeName>
</protein>
<name>A0AAJ7FGL9_CEPCN</name>
<reference evidence="10" key="1">
    <citation type="submission" date="2025-08" db="UniProtKB">
        <authorList>
            <consortium name="RefSeq"/>
        </authorList>
    </citation>
    <scope>IDENTIFICATION</scope>
</reference>
<evidence type="ECO:0000313" key="9">
    <source>
        <dbReference type="Proteomes" id="UP000694920"/>
    </source>
</evidence>
<dbReference type="GO" id="GO:0004555">
    <property type="term" value="F:alpha,alpha-trehalase activity"/>
    <property type="evidence" value="ECO:0007669"/>
    <property type="project" value="UniProtKB-EC"/>
</dbReference>